<dbReference type="Proteomes" id="UP001632037">
    <property type="component" value="Unassembled WGS sequence"/>
</dbReference>
<feature type="region of interest" description="Disordered" evidence="2">
    <location>
        <begin position="148"/>
        <end position="176"/>
    </location>
</feature>
<gene>
    <name evidence="3" type="ORF">V7S43_005472</name>
</gene>
<comment type="caution">
    <text evidence="3">The sequence shown here is derived from an EMBL/GenBank/DDBJ whole genome shotgun (WGS) entry which is preliminary data.</text>
</comment>
<reference evidence="3 4" key="1">
    <citation type="submission" date="2024-09" db="EMBL/GenBank/DDBJ databases">
        <title>Genome sequencing and assembly of Phytophthora oleae, isolate VK10A, causative agent of rot of olive drupes.</title>
        <authorList>
            <person name="Conti Taguali S."/>
            <person name="Riolo M."/>
            <person name="La Spada F."/>
            <person name="Cacciola S.O."/>
            <person name="Dionisio G."/>
        </authorList>
    </citation>
    <scope>NUCLEOTIDE SEQUENCE [LARGE SCALE GENOMIC DNA]</scope>
    <source>
        <strain evidence="3 4">VK10A</strain>
    </source>
</reference>
<feature type="region of interest" description="Disordered" evidence="2">
    <location>
        <begin position="116"/>
        <end position="135"/>
    </location>
</feature>
<feature type="region of interest" description="Disordered" evidence="2">
    <location>
        <begin position="24"/>
        <end position="66"/>
    </location>
</feature>
<feature type="coiled-coil region" evidence="1">
    <location>
        <begin position="528"/>
        <end position="555"/>
    </location>
</feature>
<feature type="region of interest" description="Disordered" evidence="2">
    <location>
        <begin position="80"/>
        <end position="108"/>
    </location>
</feature>
<evidence type="ECO:0000256" key="2">
    <source>
        <dbReference type="SAM" id="MobiDB-lite"/>
    </source>
</evidence>
<organism evidence="3 4">
    <name type="scientific">Phytophthora oleae</name>
    <dbReference type="NCBI Taxonomy" id="2107226"/>
    <lineage>
        <taxon>Eukaryota</taxon>
        <taxon>Sar</taxon>
        <taxon>Stramenopiles</taxon>
        <taxon>Oomycota</taxon>
        <taxon>Peronosporomycetes</taxon>
        <taxon>Peronosporales</taxon>
        <taxon>Peronosporaceae</taxon>
        <taxon>Phytophthora</taxon>
    </lineage>
</organism>
<feature type="compositionally biased region" description="Low complexity" evidence="2">
    <location>
        <begin position="150"/>
        <end position="167"/>
    </location>
</feature>
<protein>
    <recommendedName>
        <fullName evidence="5">EF-hand domain-containing protein</fullName>
    </recommendedName>
</protein>
<feature type="coiled-coil region" evidence="1">
    <location>
        <begin position="395"/>
        <end position="422"/>
    </location>
</feature>
<feature type="compositionally biased region" description="Polar residues" evidence="2">
    <location>
        <begin position="82"/>
        <end position="92"/>
    </location>
</feature>
<feature type="region of interest" description="Disordered" evidence="2">
    <location>
        <begin position="707"/>
        <end position="770"/>
    </location>
</feature>
<accession>A0ABD3FQU2</accession>
<evidence type="ECO:0000313" key="3">
    <source>
        <dbReference type="EMBL" id="KAL3669088.1"/>
    </source>
</evidence>
<dbReference type="EMBL" id="JBIMZQ010000009">
    <property type="protein sequence ID" value="KAL3669088.1"/>
    <property type="molecule type" value="Genomic_DNA"/>
</dbReference>
<feature type="region of interest" description="Disordered" evidence="2">
    <location>
        <begin position="602"/>
        <end position="624"/>
    </location>
</feature>
<feature type="compositionally biased region" description="Basic and acidic residues" evidence="2">
    <location>
        <begin position="1130"/>
        <end position="1143"/>
    </location>
</feature>
<feature type="compositionally biased region" description="Low complexity" evidence="2">
    <location>
        <begin position="751"/>
        <end position="767"/>
    </location>
</feature>
<keyword evidence="1" id="KW-0175">Coiled coil</keyword>
<sequence length="1812" mass="200368">MPKETEFYIAASTADDTAHKAIKATESGGNGGSTSSVKYRVSSRPTDLLVPSSTDVPEIPTRSPDTRLSAANVSTLLKRMSKNSASRLSISGPSGVEGSLPGTTGKPRNARYAITTEAGSPSKGSGATVGTPKLPQKLRQHVNRLRGQFASESSSGSSRNLSLGARSPSSTAPPNKALRLSMNSAAINSRRFSIAAAAAIQYSRRSNQLQQLQVSKEGETTAKAVVVEAPKMPASPHEPAVSAGTFQDLLRPLQTSLSCASLNAGWSSDEEDEAEQLFRQSERESSRMLHVCCSIDNLMLSISDQAQEQKKAECIVRGAARDLVKLFRFALKQAIAVIFDTTEDSNNNFKDKDTRAVQVKVDGKEAQYVMEFLLEINERIGKLYEFARCVFVSEVDGFQQRIAELEGELAAAALRNEQLHTEIRDLRDFHEQNNASSVNSFAVDGSGSRLQVPGSEDPTFSALAFPEVHKVNLEGGEEENSALKVQCQELSRLLEMAKQEIRLSHHERDVQKARVAEISSALFHDSELGMLRNQLQSEKKRVRILESENLTLRESQQEQATKLQPLEALQAATLISAVSSNTVGRQSNGSWSSIHSDVNLSTPVQQQNTASRNDSPEQCSTSASDLTNETEANQYNFTYSGAVQLGNEVQGSVVNWFTRIVNPPQPAIARNPRKKQTKSQQEQPPPVAMSKFLAELLMTGKQLATAKEEAKIRRQGSIPTLIPPVRAQSARREGRSTEDRQMTGKKRRPQSATATSASNSNVSGTSSETQDNPEEIVACCLQLVWVFYQRFLLAVEAQNLLVARGLGGDPNLGSSVSSGAGNPVMEPASLPLIIFHFFLERCSRELDAARELEQFVRCVHNVRSASYKLELFCQFLEESCSRQELCFYLWVCQAMDDVKLGIPYNDPFPVNQDYHDGPTQFTCVLKATFLARTIFRLLHFKVLCRPPPVGGSRHPKSKRNPIKRTNSNAVIAVAPTSPSSGSPKRRPKTRLGELAAALSLEADTKMNDGEEQAAKKSTPPHIAAQRALRDIIENNRGEPITLETFNNLLLQYAVVPPPEELAARLGPFYQFTGDEQKVSTDIFLALLMEMYRFQLQWQRDQLRALFIHLNHQEDIHQRTADLLAKTEATNVKDGKRGSKEGKIPSKPGMKRRRSRDGAVENSSKYLRGLSRNVLRELLLQSGVVHDTDVAQVDIDWLFAELLKSAGGVAADITFDGVYDTLEKMRWLDSNKLRVDALGEVTKVTETQSTKRNSGMTAAKTVLKTDSTSPTDPSPLVRAIRDKWRVYARHGLALCNNDPNVFVRRHSQRLLHYVDQALCGLVSGSESSSCGGDAIQCVREFLEFAWRVAAKRSSRTISPILRQTCLTEVFLVSQALRATVDSIPGYDAQLTSTDAKDMYYADPSRGRVMMPDALQSFYDTSRMNLKHIFTQDKRINTTATASNSTSTCRQLHELENVLTLYAAHIAHLFQRFSEARFNCTPQVSSHRWRAMVYELGLVDLRHLPFPKLQSLFRAVANAPVRSRKNLINSASLDQELGVGTTQFSELFVLIAVERHYVAVARKLTKAQLAAVKKAQDDNKEALLEAAELAERPGRIMAQFCREILAPRAFAADSTLVERNFAAKLSCPLVGRALLEHRSFLRSIFFFYAKQDEVAADEQAALEEEALIRELQENGGQINGPVSSAADASATLLLPDPGSDFQLEKTKRSSMSFGEFQTFLTAFGLLKTSNDDEPVTKWGNKVPLTAAQQIFSSVMALDNDDTLQLEFDEFTAAVVALAVHLNPNPFSFWHQKLDVFATKLRSEWETQNEGNNSV</sequence>
<proteinExistence type="predicted"/>
<feature type="compositionally biased region" description="Basic and acidic residues" evidence="2">
    <location>
        <begin position="730"/>
        <end position="742"/>
    </location>
</feature>
<feature type="region of interest" description="Disordered" evidence="2">
    <location>
        <begin position="1126"/>
        <end position="1161"/>
    </location>
</feature>
<feature type="region of interest" description="Disordered" evidence="2">
    <location>
        <begin position="949"/>
        <end position="989"/>
    </location>
</feature>
<keyword evidence="4" id="KW-1185">Reference proteome</keyword>
<feature type="coiled-coil region" evidence="1">
    <location>
        <begin position="473"/>
        <end position="500"/>
    </location>
</feature>
<feature type="compositionally biased region" description="Basic residues" evidence="2">
    <location>
        <begin position="953"/>
        <end position="962"/>
    </location>
</feature>
<feature type="region of interest" description="Disordered" evidence="2">
    <location>
        <begin position="664"/>
        <end position="686"/>
    </location>
</feature>
<name>A0ABD3FQU2_9STRA</name>
<evidence type="ECO:0000313" key="4">
    <source>
        <dbReference type="Proteomes" id="UP001632037"/>
    </source>
</evidence>
<evidence type="ECO:0000256" key="1">
    <source>
        <dbReference type="SAM" id="Coils"/>
    </source>
</evidence>
<evidence type="ECO:0008006" key="5">
    <source>
        <dbReference type="Google" id="ProtNLM"/>
    </source>
</evidence>